<comment type="caution">
    <text evidence="2">The sequence shown here is derived from an EMBL/GenBank/DDBJ whole genome shotgun (WGS) entry which is preliminary data.</text>
</comment>
<evidence type="ECO:0000256" key="1">
    <source>
        <dbReference type="SAM" id="MobiDB-lite"/>
    </source>
</evidence>
<dbReference type="EMBL" id="CAJOAZ010000187">
    <property type="protein sequence ID" value="CAF3568626.1"/>
    <property type="molecule type" value="Genomic_DNA"/>
</dbReference>
<organism evidence="2 4">
    <name type="scientific">Adineta steineri</name>
    <dbReference type="NCBI Taxonomy" id="433720"/>
    <lineage>
        <taxon>Eukaryota</taxon>
        <taxon>Metazoa</taxon>
        <taxon>Spiralia</taxon>
        <taxon>Gnathifera</taxon>
        <taxon>Rotifera</taxon>
        <taxon>Eurotatoria</taxon>
        <taxon>Bdelloidea</taxon>
        <taxon>Adinetida</taxon>
        <taxon>Adinetidae</taxon>
        <taxon>Adineta</taxon>
    </lineage>
</organism>
<feature type="region of interest" description="Disordered" evidence="1">
    <location>
        <begin position="387"/>
        <end position="407"/>
    </location>
</feature>
<dbReference type="PANTHER" id="PTHR21771:SF1">
    <property type="entry name" value="MITOCHONDRIA-EATING PROTEIN"/>
    <property type="match status" value="1"/>
</dbReference>
<dbReference type="GO" id="GO:0035695">
    <property type="term" value="P:mitophagy by internal vacuole formation"/>
    <property type="evidence" value="ECO:0007669"/>
    <property type="project" value="TreeGrafter"/>
</dbReference>
<reference evidence="2" key="1">
    <citation type="submission" date="2021-02" db="EMBL/GenBank/DDBJ databases">
        <authorList>
            <person name="Nowell W R."/>
        </authorList>
    </citation>
    <scope>NUCLEOTIDE SEQUENCE</scope>
</reference>
<name>A0A814TF84_9BILA</name>
<dbReference type="EMBL" id="CAJNOG010000303">
    <property type="protein sequence ID" value="CAF1159308.1"/>
    <property type="molecule type" value="Genomic_DNA"/>
</dbReference>
<sequence>MTSIRNAPVDIASNRILQYLRTHNYDDCAIYINRLNSNTFRKILTTDLSFDALLAQLPFSIEIFEVIYSKIFIIDPDTFPLRILKPEQLISNMISIFASSSTSSIIQKQSKEKLIDNERLLSNLASILRIISYVQPILFKRLLRQKETMDECILYFEQRQSNNTINNSSLMRSTSLTYINLEETLRHELETTITCCQQALHKLGTKTISITMPSVPLSVHSTPATPRKHTSMRSSTTDISSTITISTANTLDDIQKRLYQHKAILNLIEPYLSRTKLYAIITNLTYKISIDKQILLAYSNIKIHEKQIQFGEPLLPLFKRFAFAYERIIQLWRRVTDSTLIDDCTDDIVIDDTTVRGVSGSGGICFERLRSDKDQLTLYFTSLSRSPKFFSSSPLPPPPSSSSRLMSNRSFRLPSHRILRVENELKPYKDDMAVKNGQFSKLIFQLNLSSYSENYNKNFVKYYDSVI</sequence>
<evidence type="ECO:0000313" key="3">
    <source>
        <dbReference type="EMBL" id="CAF3568626.1"/>
    </source>
</evidence>
<proteinExistence type="predicted"/>
<protein>
    <submittedName>
        <fullName evidence="2">Uncharacterized protein</fullName>
    </submittedName>
</protein>
<evidence type="ECO:0000313" key="2">
    <source>
        <dbReference type="EMBL" id="CAF1159308.1"/>
    </source>
</evidence>
<dbReference type="PANTHER" id="PTHR21771">
    <property type="entry name" value="MITOCHONDRIA-EATING PROTEIN-RELATED"/>
    <property type="match status" value="1"/>
</dbReference>
<accession>A0A814TF84</accession>
<evidence type="ECO:0000313" key="4">
    <source>
        <dbReference type="Proteomes" id="UP000663845"/>
    </source>
</evidence>
<dbReference type="Proteomes" id="UP000663844">
    <property type="component" value="Unassembled WGS sequence"/>
</dbReference>
<gene>
    <name evidence="2" type="ORF">JYZ213_LOCUS24556</name>
    <name evidence="3" type="ORF">OXD698_LOCUS4787</name>
</gene>
<dbReference type="GO" id="GO:0005741">
    <property type="term" value="C:mitochondrial outer membrane"/>
    <property type="evidence" value="ECO:0007669"/>
    <property type="project" value="InterPro"/>
</dbReference>
<dbReference type="Proteomes" id="UP000663845">
    <property type="component" value="Unassembled WGS sequence"/>
</dbReference>
<dbReference type="GO" id="GO:0035694">
    <property type="term" value="P:mitochondrial protein catabolic process"/>
    <property type="evidence" value="ECO:0007669"/>
    <property type="project" value="InterPro"/>
</dbReference>
<dbReference type="AlphaFoldDB" id="A0A814TF84"/>
<dbReference type="InterPro" id="IPR026169">
    <property type="entry name" value="MIEAP"/>
</dbReference>